<dbReference type="GO" id="GO:0055085">
    <property type="term" value="P:transmembrane transport"/>
    <property type="evidence" value="ECO:0007669"/>
    <property type="project" value="InterPro"/>
</dbReference>
<keyword evidence="3" id="KW-1003">Cell membrane</keyword>
<dbReference type="STRING" id="1550241.MA03_02660"/>
<evidence type="ECO:0000256" key="7">
    <source>
        <dbReference type="RuleBase" id="RU363032"/>
    </source>
</evidence>
<dbReference type="PROSITE" id="PS50928">
    <property type="entry name" value="ABC_TM1"/>
    <property type="match status" value="1"/>
</dbReference>
<dbReference type="OrthoDB" id="312811at2157"/>
<dbReference type="InterPro" id="IPR000515">
    <property type="entry name" value="MetI-like"/>
</dbReference>
<dbReference type="Pfam" id="PF00528">
    <property type="entry name" value="BPD_transp_1"/>
    <property type="match status" value="1"/>
</dbReference>
<name>A0A0F7FHP1_9CREN</name>
<sequence>MRRPKTFGEWSLLTGGVLTGIVVVLAVFGQYLAQGNVTSSYIYVDSRPVEVPPLLPPLSQVKVGEETRVFYLGTDQLGRDVLGRLLAGARFVLAVALLSTLISGIVGTLLGLISGYTGGLLDRALSVTMDSLYSLPGLIIAIALAALLGTGLWNISMAIAVAYIPSYFRMVRGNVLSLKNMPFVEAARISGAGPLSITVRQILPNTFPSIASLLPITFADAIITEAGLSFLGLGIEPPTPDWGFDLNKGRQFFLAGYWWIGVFPGLAIVVSVLGFLLLGEGLNEILNPKRWDI</sequence>
<reference evidence="9 10" key="1">
    <citation type="journal article" date="2015" name="Stand. Genomic Sci.">
        <title>Complete genome sequence of and proposal of Thermofilum uzonense sp. nov. a novel hyperthermophilic crenarchaeon and emended description of the genus Thermofilum.</title>
        <authorList>
            <person name="Toshchakov S.V."/>
            <person name="Korzhenkov A.A."/>
            <person name="Samarov N.I."/>
            <person name="Mazunin I.O."/>
            <person name="Mozhey O.I."/>
            <person name="Shmyr I.S."/>
            <person name="Derbikova K.S."/>
            <person name="Taranov E.A."/>
            <person name="Dominova I.N."/>
            <person name="Bonch-Osmolovskaya E.A."/>
            <person name="Patrushev M.V."/>
            <person name="Podosokorskaya O.A."/>
            <person name="Kublanov I.V."/>
        </authorList>
    </citation>
    <scope>NUCLEOTIDE SEQUENCE [LARGE SCALE GENOMIC DNA]</scope>
    <source>
        <strain evidence="9 10">1807-2</strain>
    </source>
</reference>
<feature type="transmembrane region" description="Helical" evidence="7">
    <location>
        <begin position="255"/>
        <end position="279"/>
    </location>
</feature>
<feature type="transmembrane region" description="Helical" evidence="7">
    <location>
        <begin position="12"/>
        <end position="33"/>
    </location>
</feature>
<dbReference type="GeneID" id="25401097"/>
<keyword evidence="10" id="KW-1185">Reference proteome</keyword>
<accession>A0A0F7FHP1</accession>
<dbReference type="GO" id="GO:0005886">
    <property type="term" value="C:plasma membrane"/>
    <property type="evidence" value="ECO:0007669"/>
    <property type="project" value="UniProtKB-SubCell"/>
</dbReference>
<feature type="transmembrane region" description="Helical" evidence="7">
    <location>
        <begin position="133"/>
        <end position="164"/>
    </location>
</feature>
<organism evidence="9 10">
    <name type="scientific">Infirmifilum uzonense</name>
    <dbReference type="NCBI Taxonomy" id="1550241"/>
    <lineage>
        <taxon>Archaea</taxon>
        <taxon>Thermoproteota</taxon>
        <taxon>Thermoprotei</taxon>
        <taxon>Thermofilales</taxon>
        <taxon>Thermofilaceae</taxon>
        <taxon>Infirmifilum</taxon>
    </lineage>
</organism>
<dbReference type="CDD" id="cd06261">
    <property type="entry name" value="TM_PBP2"/>
    <property type="match status" value="1"/>
</dbReference>
<gene>
    <name evidence="9" type="ORF">MA03_02660</name>
</gene>
<protein>
    <submittedName>
        <fullName evidence="9">Peptide ABC transporter permease</fullName>
    </submittedName>
</protein>
<dbReference type="SUPFAM" id="SSF161098">
    <property type="entry name" value="MetI-like"/>
    <property type="match status" value="1"/>
</dbReference>
<feature type="domain" description="ABC transmembrane type-1" evidence="8">
    <location>
        <begin position="89"/>
        <end position="279"/>
    </location>
</feature>
<proteinExistence type="inferred from homology"/>
<evidence type="ECO:0000256" key="6">
    <source>
        <dbReference type="ARBA" id="ARBA00023136"/>
    </source>
</evidence>
<dbReference type="PANTHER" id="PTHR43386:SF1">
    <property type="entry name" value="D,D-DIPEPTIDE TRANSPORT SYSTEM PERMEASE PROTEIN DDPC-RELATED"/>
    <property type="match status" value="1"/>
</dbReference>
<comment type="subcellular location">
    <subcellularLocation>
        <location evidence="1 7">Cell membrane</location>
        <topology evidence="1 7">Multi-pass membrane protein</topology>
    </subcellularLocation>
</comment>
<dbReference type="HOGENOM" id="CLU_028518_1_1_2"/>
<dbReference type="KEGG" id="thf:MA03_02660"/>
<evidence type="ECO:0000256" key="3">
    <source>
        <dbReference type="ARBA" id="ARBA00022475"/>
    </source>
</evidence>
<comment type="similarity">
    <text evidence="7">Belongs to the binding-protein-dependent transport system permease family.</text>
</comment>
<evidence type="ECO:0000256" key="1">
    <source>
        <dbReference type="ARBA" id="ARBA00004651"/>
    </source>
</evidence>
<evidence type="ECO:0000256" key="2">
    <source>
        <dbReference type="ARBA" id="ARBA00022448"/>
    </source>
</evidence>
<dbReference type="PATRIC" id="fig|1550241.5.peg.546"/>
<dbReference type="InterPro" id="IPR035906">
    <property type="entry name" value="MetI-like_sf"/>
</dbReference>
<keyword evidence="6 7" id="KW-0472">Membrane</keyword>
<dbReference type="Proteomes" id="UP000067434">
    <property type="component" value="Chromosome"/>
</dbReference>
<dbReference type="PANTHER" id="PTHR43386">
    <property type="entry name" value="OLIGOPEPTIDE TRANSPORT SYSTEM PERMEASE PROTEIN APPC"/>
    <property type="match status" value="1"/>
</dbReference>
<dbReference type="AlphaFoldDB" id="A0A0F7FHP1"/>
<evidence type="ECO:0000259" key="8">
    <source>
        <dbReference type="PROSITE" id="PS50928"/>
    </source>
</evidence>
<dbReference type="RefSeq" id="WP_052883790.1">
    <property type="nucleotide sequence ID" value="NZ_CP009961.1"/>
</dbReference>
<evidence type="ECO:0000313" key="10">
    <source>
        <dbReference type="Proteomes" id="UP000067434"/>
    </source>
</evidence>
<evidence type="ECO:0000313" key="9">
    <source>
        <dbReference type="EMBL" id="AKG38390.1"/>
    </source>
</evidence>
<feature type="transmembrane region" description="Helical" evidence="7">
    <location>
        <begin position="91"/>
        <end position="113"/>
    </location>
</feature>
<dbReference type="EMBL" id="CP009961">
    <property type="protein sequence ID" value="AKG38390.1"/>
    <property type="molecule type" value="Genomic_DNA"/>
</dbReference>
<keyword evidence="4 7" id="KW-0812">Transmembrane</keyword>
<dbReference type="InterPro" id="IPR050366">
    <property type="entry name" value="BP-dependent_transpt_permease"/>
</dbReference>
<evidence type="ECO:0000256" key="5">
    <source>
        <dbReference type="ARBA" id="ARBA00022989"/>
    </source>
</evidence>
<dbReference type="Gene3D" id="1.10.3720.10">
    <property type="entry name" value="MetI-like"/>
    <property type="match status" value="1"/>
</dbReference>
<keyword evidence="2 7" id="KW-0813">Transport</keyword>
<evidence type="ECO:0000256" key="4">
    <source>
        <dbReference type="ARBA" id="ARBA00022692"/>
    </source>
</evidence>
<keyword evidence="5 7" id="KW-1133">Transmembrane helix</keyword>